<protein>
    <submittedName>
        <fullName evidence="2">3-oxoacyl-ACP synthase</fullName>
    </submittedName>
</protein>
<reference evidence="2" key="2">
    <citation type="submission" date="2020-09" db="EMBL/GenBank/DDBJ databases">
        <authorList>
            <person name="Sun Q."/>
            <person name="Sedlacek I."/>
        </authorList>
    </citation>
    <scope>NUCLEOTIDE SEQUENCE</scope>
    <source>
        <strain evidence="2">CCM 7664</strain>
    </source>
</reference>
<keyword evidence="3" id="KW-1185">Reference proteome</keyword>
<evidence type="ECO:0000313" key="2">
    <source>
        <dbReference type="EMBL" id="GGI54280.1"/>
    </source>
</evidence>
<feature type="domain" description="Beta-ketoacyl synthase-like N-terminal" evidence="1">
    <location>
        <begin position="3"/>
        <end position="211"/>
    </location>
</feature>
<dbReference type="RefSeq" id="WP_371870048.1">
    <property type="nucleotide sequence ID" value="NZ_BMDP01000002.1"/>
</dbReference>
<dbReference type="InterPro" id="IPR014030">
    <property type="entry name" value="Ketoacyl_synth_N"/>
</dbReference>
<evidence type="ECO:0000313" key="3">
    <source>
        <dbReference type="Proteomes" id="UP000627205"/>
    </source>
</evidence>
<reference evidence="2" key="1">
    <citation type="journal article" date="2014" name="Int. J. Syst. Evol. Microbiol.">
        <title>Complete genome sequence of Corynebacterium casei LMG S-19264T (=DSM 44701T), isolated from a smear-ripened cheese.</title>
        <authorList>
            <consortium name="US DOE Joint Genome Institute (JGI-PGF)"/>
            <person name="Walter F."/>
            <person name="Albersmeier A."/>
            <person name="Kalinowski J."/>
            <person name="Ruckert C."/>
        </authorList>
    </citation>
    <scope>NUCLEOTIDE SEQUENCE</scope>
    <source>
        <strain evidence="2">CCM 7664</strain>
    </source>
</reference>
<accession>A0A8J3AVY0</accession>
<organism evidence="2 3">
    <name type="scientific">Oxalicibacterium solurbis</name>
    <dbReference type="NCBI Taxonomy" id="69280"/>
    <lineage>
        <taxon>Bacteria</taxon>
        <taxon>Pseudomonadati</taxon>
        <taxon>Pseudomonadota</taxon>
        <taxon>Betaproteobacteria</taxon>
        <taxon>Burkholderiales</taxon>
        <taxon>Oxalobacteraceae</taxon>
        <taxon>Oxalicibacterium</taxon>
    </lineage>
</organism>
<comment type="caution">
    <text evidence="2">The sequence shown here is derived from an EMBL/GenBank/DDBJ whole genome shotgun (WGS) entry which is preliminary data.</text>
</comment>
<name>A0A8J3AVY0_9BURK</name>
<proteinExistence type="predicted"/>
<dbReference type="EMBL" id="BMDP01000002">
    <property type="protein sequence ID" value="GGI54280.1"/>
    <property type="molecule type" value="Genomic_DNA"/>
</dbReference>
<dbReference type="Proteomes" id="UP000627205">
    <property type="component" value="Unassembled WGS sequence"/>
</dbReference>
<dbReference type="AlphaFoldDB" id="A0A8J3AVY0"/>
<evidence type="ECO:0000259" key="1">
    <source>
        <dbReference type="Pfam" id="PF13723"/>
    </source>
</evidence>
<dbReference type="Pfam" id="PF13723">
    <property type="entry name" value="Ketoacyl-synt_2"/>
    <property type="match status" value="1"/>
</dbReference>
<sequence>MTQGDEPALRQMPAMLRRRAGMPGKMALEVAYQCLDAQDADTPVVFCSRHGEVARAVKLLADLVRHDPLSPTEFGLAVHNASAGLFSIARTDRENHIALAAGASTVEHGVIEACGLLADGASKVLLVVYDSALPAEFSRFEDCREQPHAWAWLMGPASDSPIHLQWHGTNARATENATAPDCMPPSLKVWRFYMRGDASMERVTQQHHWHWTRDA</sequence>
<gene>
    <name evidence="2" type="ORF">GCM10011430_14540</name>
</gene>